<gene>
    <name evidence="1" type="ORF">NBR_LOCUS11339</name>
</gene>
<organism evidence="3">
    <name type="scientific">Nippostrongylus brasiliensis</name>
    <name type="common">Rat hookworm</name>
    <dbReference type="NCBI Taxonomy" id="27835"/>
    <lineage>
        <taxon>Eukaryota</taxon>
        <taxon>Metazoa</taxon>
        <taxon>Ecdysozoa</taxon>
        <taxon>Nematoda</taxon>
        <taxon>Chromadorea</taxon>
        <taxon>Rhabditida</taxon>
        <taxon>Rhabditina</taxon>
        <taxon>Rhabditomorpha</taxon>
        <taxon>Strongyloidea</taxon>
        <taxon>Heligmosomidae</taxon>
        <taxon>Nippostrongylus</taxon>
    </lineage>
</organism>
<evidence type="ECO:0000313" key="3">
    <source>
        <dbReference type="WBParaSite" id="NBR_0001133801-mRNA-1"/>
    </source>
</evidence>
<protein>
    <submittedName>
        <fullName evidence="3">SCP domain-containing protein</fullName>
    </submittedName>
</protein>
<name>A0A0N4Y5P4_NIPBR</name>
<reference evidence="1 2" key="2">
    <citation type="submission" date="2018-11" db="EMBL/GenBank/DDBJ databases">
        <authorList>
            <consortium name="Pathogen Informatics"/>
        </authorList>
    </citation>
    <scope>NUCLEOTIDE SEQUENCE [LARGE SCALE GENOMIC DNA]</scope>
</reference>
<proteinExistence type="predicted"/>
<sequence length="106" mass="12845">MEMEPFSLRDHDALRCERSSLHTDRIYHNYDDYARSEEASSTASKARNTWKRWFHEDGINTYLSRYFDEKIKKMADTYPNTEYGCTTMYRNGYFFNLNIYLLCIYS</sequence>
<reference evidence="3" key="1">
    <citation type="submission" date="2017-02" db="UniProtKB">
        <authorList>
            <consortium name="WormBaseParasite"/>
        </authorList>
    </citation>
    <scope>IDENTIFICATION</scope>
</reference>
<dbReference type="AlphaFoldDB" id="A0A0N4Y5P4"/>
<accession>A0A0N4Y5P4</accession>
<evidence type="ECO:0000313" key="1">
    <source>
        <dbReference type="EMBL" id="VDL74928.1"/>
    </source>
</evidence>
<keyword evidence="2" id="KW-1185">Reference proteome</keyword>
<dbReference type="Proteomes" id="UP000271162">
    <property type="component" value="Unassembled WGS sequence"/>
</dbReference>
<evidence type="ECO:0000313" key="2">
    <source>
        <dbReference type="Proteomes" id="UP000271162"/>
    </source>
</evidence>
<dbReference type="EMBL" id="UYSL01020503">
    <property type="protein sequence ID" value="VDL74928.1"/>
    <property type="molecule type" value="Genomic_DNA"/>
</dbReference>
<dbReference type="WBParaSite" id="NBR_0001133801-mRNA-1">
    <property type="protein sequence ID" value="NBR_0001133801-mRNA-1"/>
    <property type="gene ID" value="NBR_0001133801"/>
</dbReference>